<name>A0AAP0F7Q2_9MAGN</name>
<organism evidence="6 7">
    <name type="scientific">Stephania japonica</name>
    <dbReference type="NCBI Taxonomy" id="461633"/>
    <lineage>
        <taxon>Eukaryota</taxon>
        <taxon>Viridiplantae</taxon>
        <taxon>Streptophyta</taxon>
        <taxon>Embryophyta</taxon>
        <taxon>Tracheophyta</taxon>
        <taxon>Spermatophyta</taxon>
        <taxon>Magnoliopsida</taxon>
        <taxon>Ranunculales</taxon>
        <taxon>Menispermaceae</taxon>
        <taxon>Menispermoideae</taxon>
        <taxon>Cissampelideae</taxon>
        <taxon>Stephania</taxon>
    </lineage>
</organism>
<dbReference type="GO" id="GO:0003729">
    <property type="term" value="F:mRNA binding"/>
    <property type="evidence" value="ECO:0007669"/>
    <property type="project" value="TreeGrafter"/>
</dbReference>
<reference evidence="6 7" key="1">
    <citation type="submission" date="2024-01" db="EMBL/GenBank/DDBJ databases">
        <title>Genome assemblies of Stephania.</title>
        <authorList>
            <person name="Yang L."/>
        </authorList>
    </citation>
    <scope>NUCLEOTIDE SEQUENCE [LARGE SCALE GENOMIC DNA]</scope>
    <source>
        <strain evidence="6">QJT</strain>
        <tissue evidence="6">Leaf</tissue>
    </source>
</reference>
<dbReference type="InterPro" id="IPR011989">
    <property type="entry name" value="ARM-like"/>
</dbReference>
<proteinExistence type="predicted"/>
<feature type="repeat" description="Pumilio" evidence="3">
    <location>
        <begin position="331"/>
        <end position="367"/>
    </location>
</feature>
<evidence type="ECO:0000256" key="1">
    <source>
        <dbReference type="ARBA" id="ARBA00022737"/>
    </source>
</evidence>
<dbReference type="EMBL" id="JBBNAE010000008">
    <property type="protein sequence ID" value="KAK9102204.1"/>
    <property type="molecule type" value="Genomic_DNA"/>
</dbReference>
<sequence length="503" mass="56663">MEPNNNDKNTDDKASMAEQQQSPRTFPRLVQPTQPPFPSNNSPPVIYNSLLTTGGGDALTRESPSSWLVSNGTDDASSFAFRLQVEVLKLEMELRKKNMENAEKDTTIKYLEEAVRGLLQLTPSPAPVSTIASIQDQLGQLTIGSRKNTLDNANNNWRGRSLERVASPSNTLNLNAHLNFTLEELQSSKFLRLAISKDNYEALKKRIEHGNNVEEINFVYEELKGYIPKLCHNSYGSQVIVELLNLGHHEKIRQVFELVLPELVNLCYDPNGTLVIQKLVEAVAEPEQIFKLFRALMNPLLRLSLNGNACKVIASCIETFPSKWDKYFMNTVLRNCMDLATDKHGCCVLQKCVQHAGTATARHRLMEEILRDVLHLSKHFYGNYVVQCVVLDQNNIFHYADLTTERLKGNFVALSMHKFSSNVVEKILNNASIEKVRDVINEIVEDPNVLAVFQDQYGNYVIQKALTATVNWPNNIFDAIAKVIENNHSTLDCHMYGKGSSTA</sequence>
<feature type="domain" description="PUM-HD" evidence="5">
    <location>
        <begin position="163"/>
        <end position="503"/>
    </location>
</feature>
<feature type="repeat" description="Pumilio" evidence="3">
    <location>
        <begin position="257"/>
        <end position="294"/>
    </location>
</feature>
<dbReference type="SUPFAM" id="SSF48371">
    <property type="entry name" value="ARM repeat"/>
    <property type="match status" value="1"/>
</dbReference>
<dbReference type="InterPro" id="IPR033133">
    <property type="entry name" value="PUM-HD"/>
</dbReference>
<dbReference type="Proteomes" id="UP001417504">
    <property type="component" value="Unassembled WGS sequence"/>
</dbReference>
<dbReference type="GO" id="GO:0005737">
    <property type="term" value="C:cytoplasm"/>
    <property type="evidence" value="ECO:0007669"/>
    <property type="project" value="TreeGrafter"/>
</dbReference>
<accession>A0AAP0F7Q2</accession>
<dbReference type="GO" id="GO:0006417">
    <property type="term" value="P:regulation of translation"/>
    <property type="evidence" value="ECO:0007669"/>
    <property type="project" value="UniProtKB-KW"/>
</dbReference>
<evidence type="ECO:0000256" key="2">
    <source>
        <dbReference type="ARBA" id="ARBA00022845"/>
    </source>
</evidence>
<dbReference type="InterPro" id="IPR001313">
    <property type="entry name" value="Pumilio_RNA-bd_rpt"/>
</dbReference>
<dbReference type="Gene3D" id="1.25.10.10">
    <property type="entry name" value="Leucine-rich Repeat Variant"/>
    <property type="match status" value="1"/>
</dbReference>
<dbReference type="AlphaFoldDB" id="A0AAP0F7Q2"/>
<feature type="region of interest" description="Disordered" evidence="4">
    <location>
        <begin position="1"/>
        <end position="45"/>
    </location>
</feature>
<evidence type="ECO:0000256" key="4">
    <source>
        <dbReference type="SAM" id="MobiDB-lite"/>
    </source>
</evidence>
<dbReference type="SMART" id="SM00025">
    <property type="entry name" value="Pumilio"/>
    <property type="match status" value="7"/>
</dbReference>
<protein>
    <recommendedName>
        <fullName evidence="5">PUM-HD domain-containing protein</fullName>
    </recommendedName>
</protein>
<dbReference type="InterPro" id="IPR016024">
    <property type="entry name" value="ARM-type_fold"/>
</dbReference>
<feature type="repeat" description="Pumilio" evidence="3">
    <location>
        <begin position="442"/>
        <end position="482"/>
    </location>
</feature>
<feature type="repeat" description="Pumilio" evidence="3">
    <location>
        <begin position="406"/>
        <end position="441"/>
    </location>
</feature>
<gene>
    <name evidence="6" type="ORF">Sjap_019458</name>
</gene>
<evidence type="ECO:0000313" key="7">
    <source>
        <dbReference type="Proteomes" id="UP001417504"/>
    </source>
</evidence>
<dbReference type="PROSITE" id="PS50303">
    <property type="entry name" value="PUM_HD"/>
    <property type="match status" value="1"/>
</dbReference>
<dbReference type="PANTHER" id="PTHR12537:SF129">
    <property type="entry name" value="PUMILIO HOMOLOG 15-LIKE"/>
    <property type="match status" value="1"/>
</dbReference>
<keyword evidence="1" id="KW-0677">Repeat</keyword>
<keyword evidence="7" id="KW-1185">Reference proteome</keyword>
<evidence type="ECO:0000256" key="3">
    <source>
        <dbReference type="PROSITE-ProRule" id="PRU00317"/>
    </source>
</evidence>
<dbReference type="Pfam" id="PF00806">
    <property type="entry name" value="PUF"/>
    <property type="match status" value="5"/>
</dbReference>
<evidence type="ECO:0000259" key="5">
    <source>
        <dbReference type="PROSITE" id="PS50303"/>
    </source>
</evidence>
<evidence type="ECO:0000313" key="6">
    <source>
        <dbReference type="EMBL" id="KAK9102204.1"/>
    </source>
</evidence>
<keyword evidence="2" id="KW-0810">Translation regulation</keyword>
<dbReference type="PROSITE" id="PS50302">
    <property type="entry name" value="PUM"/>
    <property type="match status" value="4"/>
</dbReference>
<dbReference type="PANTHER" id="PTHR12537">
    <property type="entry name" value="RNA BINDING PROTEIN PUMILIO-RELATED"/>
    <property type="match status" value="1"/>
</dbReference>
<comment type="caution">
    <text evidence="6">The sequence shown here is derived from an EMBL/GenBank/DDBJ whole genome shotgun (WGS) entry which is preliminary data.</text>
</comment>